<protein>
    <submittedName>
        <fullName evidence="2">Uncharacterized protein</fullName>
    </submittedName>
</protein>
<evidence type="ECO:0000313" key="3">
    <source>
        <dbReference type="Proteomes" id="UP000829685"/>
    </source>
</evidence>
<comment type="caution">
    <text evidence="2">The sequence shown here is derived from an EMBL/GenBank/DDBJ whole genome shotgun (WGS) entry which is preliminary data.</text>
</comment>
<dbReference type="InterPro" id="IPR053157">
    <property type="entry name" value="Sterol_Uptake_Regulator"/>
</dbReference>
<dbReference type="Pfam" id="PF11951">
    <property type="entry name" value="Fungal_trans_2"/>
    <property type="match status" value="1"/>
</dbReference>
<dbReference type="AlphaFoldDB" id="A0A9P9WWV1"/>
<evidence type="ECO:0000256" key="1">
    <source>
        <dbReference type="ARBA" id="ARBA00023242"/>
    </source>
</evidence>
<keyword evidence="3" id="KW-1185">Reference proteome</keyword>
<dbReference type="EMBL" id="JAFIMR010000002">
    <property type="protein sequence ID" value="KAI1880568.1"/>
    <property type="molecule type" value="Genomic_DNA"/>
</dbReference>
<dbReference type="OrthoDB" id="5295362at2759"/>
<proteinExistence type="predicted"/>
<keyword evidence="1" id="KW-0539">Nucleus</keyword>
<sequence length="375" mass="41587">MDQWTFVPGGTEAPGKPVTTITGPALSKSVQAEEISTAMAVRSRADEQQMGLRTNLELGHAMQSRIDRPLFSNSEREQLRLMNHYCLHVSGSISSMFTPQTPSLWTEWITGLAFENDYLLHCILSISALHMALKSAAPRDQMVIASRHHGLGITLFQPYLANPALGDYDSALTFSYCVTLYAFGIHFLYRLDTNLISTFIDIMFLIHGCRALVASSMEERRTSRWVELILAKPDVPQQLPEEVEDMLCKLLEHTASIDSQVLKGMYVSALDALRLNHAIAISYGHSLKTVATFAVMSPAGFWPRARQGEALALAILANYAVILHSYRGSIWIQGWAKAVVDAVRQALPHEWHSCISWAIAETNNSRGTAEIMALG</sequence>
<gene>
    <name evidence="2" type="ORF">JX265_000808</name>
</gene>
<dbReference type="Proteomes" id="UP000829685">
    <property type="component" value="Unassembled WGS sequence"/>
</dbReference>
<reference evidence="2" key="1">
    <citation type="submission" date="2021-03" db="EMBL/GenBank/DDBJ databases">
        <title>Revisited historic fungal species revealed as producer of novel bioactive compounds through whole genome sequencing and comparative genomics.</title>
        <authorList>
            <person name="Vignolle G.A."/>
            <person name="Hochenegger N."/>
            <person name="Mach R.L."/>
            <person name="Mach-Aigner A.R."/>
            <person name="Javad Rahimi M."/>
            <person name="Salim K.A."/>
            <person name="Chan C.M."/>
            <person name="Lim L.B.L."/>
            <person name="Cai F."/>
            <person name="Druzhinina I.S."/>
            <person name="U'Ren J.M."/>
            <person name="Derntl C."/>
        </authorList>
    </citation>
    <scope>NUCLEOTIDE SEQUENCE</scope>
    <source>
        <strain evidence="2">TUCIM 5799</strain>
    </source>
</reference>
<dbReference type="PANTHER" id="PTHR47784">
    <property type="entry name" value="STEROL UPTAKE CONTROL PROTEIN 2"/>
    <property type="match status" value="1"/>
</dbReference>
<accession>A0A9P9WWV1</accession>
<organism evidence="2 3">
    <name type="scientific">Neoarthrinium moseri</name>
    <dbReference type="NCBI Taxonomy" id="1658444"/>
    <lineage>
        <taxon>Eukaryota</taxon>
        <taxon>Fungi</taxon>
        <taxon>Dikarya</taxon>
        <taxon>Ascomycota</taxon>
        <taxon>Pezizomycotina</taxon>
        <taxon>Sordariomycetes</taxon>
        <taxon>Xylariomycetidae</taxon>
        <taxon>Amphisphaeriales</taxon>
        <taxon>Apiosporaceae</taxon>
        <taxon>Neoarthrinium</taxon>
    </lineage>
</organism>
<name>A0A9P9WWV1_9PEZI</name>
<evidence type="ECO:0000313" key="2">
    <source>
        <dbReference type="EMBL" id="KAI1880568.1"/>
    </source>
</evidence>
<dbReference type="GO" id="GO:0001228">
    <property type="term" value="F:DNA-binding transcription activator activity, RNA polymerase II-specific"/>
    <property type="evidence" value="ECO:0007669"/>
    <property type="project" value="TreeGrafter"/>
</dbReference>
<dbReference type="PANTHER" id="PTHR47784:SF5">
    <property type="entry name" value="STEROL UPTAKE CONTROL PROTEIN 2"/>
    <property type="match status" value="1"/>
</dbReference>
<dbReference type="InterPro" id="IPR021858">
    <property type="entry name" value="Fun_TF"/>
</dbReference>